<reference evidence="1" key="1">
    <citation type="submission" date="2019-08" db="EMBL/GenBank/DDBJ databases">
        <authorList>
            <person name="Kucharzyk K."/>
            <person name="Murdoch R.W."/>
            <person name="Higgins S."/>
            <person name="Loffler F."/>
        </authorList>
    </citation>
    <scope>NUCLEOTIDE SEQUENCE</scope>
</reference>
<accession>A0A645A7K4</accession>
<organism evidence="1">
    <name type="scientific">bioreactor metagenome</name>
    <dbReference type="NCBI Taxonomy" id="1076179"/>
    <lineage>
        <taxon>unclassified sequences</taxon>
        <taxon>metagenomes</taxon>
        <taxon>ecological metagenomes</taxon>
    </lineage>
</organism>
<name>A0A645A7K4_9ZZZZ</name>
<evidence type="ECO:0000313" key="1">
    <source>
        <dbReference type="EMBL" id="MPM49047.1"/>
    </source>
</evidence>
<dbReference type="AlphaFoldDB" id="A0A645A7K4"/>
<gene>
    <name evidence="1" type="ORF">SDC9_95775</name>
</gene>
<comment type="caution">
    <text evidence="1">The sequence shown here is derived from an EMBL/GenBank/DDBJ whole genome shotgun (WGS) entry which is preliminary data.</text>
</comment>
<protein>
    <submittedName>
        <fullName evidence="1">Uncharacterized protein</fullName>
    </submittedName>
</protein>
<dbReference type="EMBL" id="VSSQ01012360">
    <property type="protein sequence ID" value="MPM49047.1"/>
    <property type="molecule type" value="Genomic_DNA"/>
</dbReference>
<sequence length="102" mass="10765">MYTPIPAGFVLSEEKSAPSAEKALPIDENRAVPLFIRKEYLSASVSFCAKVVSETNNPNAMIIVFFITSNIYQIQKNVNLPAAAAAVTAASTTAASTTAAAR</sequence>
<proteinExistence type="predicted"/>